<keyword evidence="7" id="KW-1185">Reference proteome</keyword>
<dbReference type="PANTHER" id="PTHR19842">
    <property type="entry name" value="G BETA-LIKE PROTEIN GBL"/>
    <property type="match status" value="1"/>
</dbReference>
<feature type="compositionally biased region" description="Low complexity" evidence="5">
    <location>
        <begin position="242"/>
        <end position="258"/>
    </location>
</feature>
<proteinExistence type="inferred from homology"/>
<dbReference type="GO" id="GO:0031929">
    <property type="term" value="P:TOR signaling"/>
    <property type="evidence" value="ECO:0007669"/>
    <property type="project" value="InterPro"/>
</dbReference>
<dbReference type="GO" id="GO:0031932">
    <property type="term" value="C:TORC2 complex"/>
    <property type="evidence" value="ECO:0007669"/>
    <property type="project" value="InterPro"/>
</dbReference>
<dbReference type="Gene3D" id="2.130.10.10">
    <property type="entry name" value="YVTN repeat-like/Quinoprotein amine dehydrogenase"/>
    <property type="match status" value="2"/>
</dbReference>
<comment type="similarity">
    <text evidence="1">Belongs to the WD repeat LST8 family.</text>
</comment>
<feature type="repeat" description="WD" evidence="4">
    <location>
        <begin position="416"/>
        <end position="457"/>
    </location>
</feature>
<dbReference type="InterPro" id="IPR020472">
    <property type="entry name" value="WD40_PAC1"/>
</dbReference>
<dbReference type="OrthoDB" id="400at2759"/>
<evidence type="ECO:0000256" key="4">
    <source>
        <dbReference type="PROSITE-ProRule" id="PRU00221"/>
    </source>
</evidence>
<dbReference type="EMBL" id="MBFS01000006">
    <property type="protein sequence ID" value="PVV05433.1"/>
    <property type="molecule type" value="Genomic_DNA"/>
</dbReference>
<evidence type="ECO:0000256" key="1">
    <source>
        <dbReference type="ARBA" id="ARBA00009890"/>
    </source>
</evidence>
<feature type="region of interest" description="Disordered" evidence="5">
    <location>
        <begin position="323"/>
        <end position="342"/>
    </location>
</feature>
<feature type="repeat" description="WD" evidence="4">
    <location>
        <begin position="6"/>
        <end position="47"/>
    </location>
</feature>
<evidence type="ECO:0000313" key="7">
    <source>
        <dbReference type="Proteomes" id="UP000245609"/>
    </source>
</evidence>
<dbReference type="PROSITE" id="PS50294">
    <property type="entry name" value="WD_REPEATS_REGION"/>
    <property type="match status" value="2"/>
</dbReference>
<feature type="region of interest" description="Disordered" evidence="5">
    <location>
        <begin position="229"/>
        <end position="258"/>
    </location>
</feature>
<feature type="repeat" description="WD" evidence="4">
    <location>
        <begin position="91"/>
        <end position="132"/>
    </location>
</feature>
<dbReference type="Pfam" id="PF00400">
    <property type="entry name" value="WD40"/>
    <property type="match status" value="5"/>
</dbReference>
<organism evidence="6 7">
    <name type="scientific">Smittium megazygosporum</name>
    <dbReference type="NCBI Taxonomy" id="133381"/>
    <lineage>
        <taxon>Eukaryota</taxon>
        <taxon>Fungi</taxon>
        <taxon>Fungi incertae sedis</taxon>
        <taxon>Zoopagomycota</taxon>
        <taxon>Kickxellomycotina</taxon>
        <taxon>Harpellomycetes</taxon>
        <taxon>Harpellales</taxon>
        <taxon>Legeriomycetaceae</taxon>
        <taxon>Smittium</taxon>
    </lineage>
</organism>
<dbReference type="PROSITE" id="PS50082">
    <property type="entry name" value="WD_REPEATS_2"/>
    <property type="match status" value="4"/>
</dbReference>
<evidence type="ECO:0000313" key="6">
    <source>
        <dbReference type="EMBL" id="PVV05433.1"/>
    </source>
</evidence>
<feature type="compositionally biased region" description="Polar residues" evidence="5">
    <location>
        <begin position="323"/>
        <end position="341"/>
    </location>
</feature>
<dbReference type="InterPro" id="IPR019775">
    <property type="entry name" value="WD40_repeat_CS"/>
</dbReference>
<dbReference type="InterPro" id="IPR015943">
    <property type="entry name" value="WD40/YVTN_repeat-like_dom_sf"/>
</dbReference>
<dbReference type="SUPFAM" id="SSF50978">
    <property type="entry name" value="WD40 repeat-like"/>
    <property type="match status" value="1"/>
</dbReference>
<dbReference type="PROSITE" id="PS00678">
    <property type="entry name" value="WD_REPEATS_1"/>
    <property type="match status" value="1"/>
</dbReference>
<dbReference type="GO" id="GO:0031931">
    <property type="term" value="C:TORC1 complex"/>
    <property type="evidence" value="ECO:0007669"/>
    <property type="project" value="InterPro"/>
</dbReference>
<reference evidence="6 7" key="1">
    <citation type="journal article" date="2018" name="MBio">
        <title>Comparative Genomics Reveals the Core Gene Toolbox for the Fungus-Insect Symbiosis.</title>
        <authorList>
            <person name="Wang Y."/>
            <person name="Stata M."/>
            <person name="Wang W."/>
            <person name="Stajich J.E."/>
            <person name="White M.M."/>
            <person name="Moncalvo J.M."/>
        </authorList>
    </citation>
    <scope>NUCLEOTIDE SEQUENCE [LARGE SCALE GENOMIC DNA]</scope>
    <source>
        <strain evidence="6 7">SC-DP-2</strain>
    </source>
</reference>
<keyword evidence="3" id="KW-0677">Repeat</keyword>
<evidence type="ECO:0000256" key="3">
    <source>
        <dbReference type="ARBA" id="ARBA00022737"/>
    </source>
</evidence>
<dbReference type="GO" id="GO:0032956">
    <property type="term" value="P:regulation of actin cytoskeleton organization"/>
    <property type="evidence" value="ECO:0007669"/>
    <property type="project" value="TreeGrafter"/>
</dbReference>
<name>A0A2T9ZLF9_9FUNG</name>
<dbReference type="SMART" id="SM00320">
    <property type="entry name" value="WD40"/>
    <property type="match status" value="7"/>
</dbReference>
<keyword evidence="2 4" id="KW-0853">WD repeat</keyword>
<evidence type="ECO:0000256" key="5">
    <source>
        <dbReference type="SAM" id="MobiDB-lite"/>
    </source>
</evidence>
<evidence type="ECO:0000256" key="2">
    <source>
        <dbReference type="ARBA" id="ARBA00022574"/>
    </source>
</evidence>
<dbReference type="STRING" id="133381.A0A2T9ZLF9"/>
<dbReference type="PANTHER" id="PTHR19842:SF0">
    <property type="entry name" value="TARGET OF RAPAMYCIN COMPLEX SUBUNIT LST8"/>
    <property type="match status" value="1"/>
</dbReference>
<accession>A0A2T9ZLF9</accession>
<dbReference type="PRINTS" id="PR00320">
    <property type="entry name" value="GPROTEINBRPT"/>
</dbReference>
<sequence length="476" mass="52720">MSDSKRNDYSKQSRRTSYEDNAVVLVTAGHDRTIKLWDALKSVCTRTIPFVDSPVNQMALSPDKRYLAAVGAPFLKIYDIFSNSQSPMLSLEGHKSAISAVKFTNDMRYLATCSEDKTIRWWDLRNGTCDRTLENKTALTDVQIVPGYSHELLVSSDQGGFINIWDIANSKIACSLQYQDETFITRRSVRALAISPDGSLLAAAGNSGQILVWLLKIKVQHIESSSQRLDNSEPSLLGKQKLSQTTSTRSLSSSSKASLNSGSRKRIIKTYDIQSELVASIQAHPDKYITRLIFSGTSGYLVSCSADHTAKIWIINLVKNQNPNSGSSDKHQSQVQNSDSGATHAGLEYSKNNFRVPTQPIFIDSDSNSIFHIIKQAAEPISERNSSISEAAARDAIKQRDVNSSHELKFEILHVLRYHKSWVWDAAFSNDSGYLVTASSDKTAALWDVKSGKVIREFIGHEKGVLCVSLNDATTM</sequence>
<gene>
    <name evidence="6" type="ORF">BB560_000045</name>
</gene>
<comment type="caution">
    <text evidence="6">The sequence shown here is derived from an EMBL/GenBank/DDBJ whole genome shotgun (WGS) entry which is preliminary data.</text>
</comment>
<dbReference type="InterPro" id="IPR037588">
    <property type="entry name" value="MLST8"/>
</dbReference>
<dbReference type="InterPro" id="IPR036322">
    <property type="entry name" value="WD40_repeat_dom_sf"/>
</dbReference>
<feature type="repeat" description="WD" evidence="4">
    <location>
        <begin position="189"/>
        <end position="213"/>
    </location>
</feature>
<dbReference type="Proteomes" id="UP000245609">
    <property type="component" value="Unassembled WGS sequence"/>
</dbReference>
<dbReference type="AlphaFoldDB" id="A0A2T9ZLF9"/>
<dbReference type="InterPro" id="IPR001680">
    <property type="entry name" value="WD40_rpt"/>
</dbReference>
<protein>
    <submittedName>
        <fullName evidence="6">Uncharacterized protein</fullName>
    </submittedName>
</protein>